<dbReference type="EMBL" id="PDCK01000040">
    <property type="protein sequence ID" value="PRQ47059.1"/>
    <property type="molecule type" value="Genomic_DNA"/>
</dbReference>
<protein>
    <recommendedName>
        <fullName evidence="3">beta-galactosidase</fullName>
        <ecNumber evidence="3">3.2.1.23</ecNumber>
    </recommendedName>
</protein>
<dbReference type="GO" id="GO:0004565">
    <property type="term" value="F:beta-galactosidase activity"/>
    <property type="evidence" value="ECO:0007669"/>
    <property type="project" value="UniProtKB-EC"/>
</dbReference>
<comment type="similarity">
    <text evidence="2">Belongs to the glycosyl hydrolase 35 family.</text>
</comment>
<evidence type="ECO:0000256" key="3">
    <source>
        <dbReference type="ARBA" id="ARBA00012756"/>
    </source>
</evidence>
<reference evidence="5 6" key="1">
    <citation type="journal article" date="2018" name="Nat. Genet.">
        <title>The Rosa genome provides new insights in the design of modern roses.</title>
        <authorList>
            <person name="Bendahmane M."/>
        </authorList>
    </citation>
    <scope>NUCLEOTIDE SEQUENCE [LARGE SCALE GENOMIC DNA]</scope>
    <source>
        <strain evidence="6">cv. Old Blush</strain>
    </source>
</reference>
<dbReference type="InterPro" id="IPR017853">
    <property type="entry name" value="GH"/>
</dbReference>
<evidence type="ECO:0000256" key="2">
    <source>
        <dbReference type="ARBA" id="ARBA00009809"/>
    </source>
</evidence>
<dbReference type="Gramene" id="PRQ47059">
    <property type="protein sequence ID" value="PRQ47059"/>
    <property type="gene ID" value="RchiOBHm_Chr2g0095621"/>
</dbReference>
<accession>A0A2P6RKU7</accession>
<proteinExistence type="inferred from homology"/>
<keyword evidence="5" id="KW-0378">Hydrolase</keyword>
<dbReference type="Proteomes" id="UP000238479">
    <property type="component" value="Chromosome 2"/>
</dbReference>
<evidence type="ECO:0000259" key="4">
    <source>
        <dbReference type="Pfam" id="PF01301"/>
    </source>
</evidence>
<evidence type="ECO:0000256" key="1">
    <source>
        <dbReference type="ARBA" id="ARBA00001412"/>
    </source>
</evidence>
<evidence type="ECO:0000313" key="6">
    <source>
        <dbReference type="Proteomes" id="UP000238479"/>
    </source>
</evidence>
<keyword evidence="6" id="KW-1185">Reference proteome</keyword>
<dbReference type="InterPro" id="IPR001944">
    <property type="entry name" value="Glycoside_Hdrlase_35"/>
</dbReference>
<dbReference type="PANTHER" id="PTHR23421">
    <property type="entry name" value="BETA-GALACTOSIDASE RELATED"/>
    <property type="match status" value="1"/>
</dbReference>
<comment type="catalytic activity">
    <reaction evidence="1">
        <text>Hydrolysis of terminal non-reducing beta-D-galactose residues in beta-D-galactosides.</text>
        <dbReference type="EC" id="3.2.1.23"/>
    </reaction>
</comment>
<organism evidence="5 6">
    <name type="scientific">Rosa chinensis</name>
    <name type="common">China rose</name>
    <dbReference type="NCBI Taxonomy" id="74649"/>
    <lineage>
        <taxon>Eukaryota</taxon>
        <taxon>Viridiplantae</taxon>
        <taxon>Streptophyta</taxon>
        <taxon>Embryophyta</taxon>
        <taxon>Tracheophyta</taxon>
        <taxon>Spermatophyta</taxon>
        <taxon>Magnoliopsida</taxon>
        <taxon>eudicotyledons</taxon>
        <taxon>Gunneridae</taxon>
        <taxon>Pentapetalae</taxon>
        <taxon>rosids</taxon>
        <taxon>fabids</taxon>
        <taxon>Rosales</taxon>
        <taxon>Rosaceae</taxon>
        <taxon>Rosoideae</taxon>
        <taxon>Rosoideae incertae sedis</taxon>
        <taxon>Rosa</taxon>
    </lineage>
</organism>
<sequence>MCQQKDAPASMINTCNGWYCDTFKPSNPNTPKMWTENWIGWFKSWGGLDPLRTVEDVGLAVARFFQFEGTFQNYYMVNTQTTVKVKSVNKAVDEPESLHWSWRPEKTDDTQLLGKGEVDDPILSGNMTLMINETGYILHAYVNGEHKPIRLVPGVNTISLLSATVGFPVRANYDRIRPGFHPEI</sequence>
<dbReference type="GO" id="GO:0005975">
    <property type="term" value="P:carbohydrate metabolic process"/>
    <property type="evidence" value="ECO:0007669"/>
    <property type="project" value="InterPro"/>
</dbReference>
<evidence type="ECO:0000313" key="5">
    <source>
        <dbReference type="EMBL" id="PRQ47059.1"/>
    </source>
</evidence>
<dbReference type="EC" id="3.2.1.23" evidence="3"/>
<feature type="domain" description="Glycoside hydrolase 35 catalytic" evidence="4">
    <location>
        <begin position="1"/>
        <end position="77"/>
    </location>
</feature>
<gene>
    <name evidence="5" type="ORF">RchiOBHm_Chr2g0095621</name>
</gene>
<name>A0A2P6RKU7_ROSCH</name>
<keyword evidence="5" id="KW-0326">Glycosidase</keyword>
<dbReference type="Gene3D" id="3.20.20.80">
    <property type="entry name" value="Glycosidases"/>
    <property type="match status" value="1"/>
</dbReference>
<dbReference type="SUPFAM" id="SSF51445">
    <property type="entry name" value="(Trans)glycosidases"/>
    <property type="match status" value="1"/>
</dbReference>
<dbReference type="Pfam" id="PF01301">
    <property type="entry name" value="Glyco_hydro_35"/>
    <property type="match status" value="1"/>
</dbReference>
<dbReference type="AlphaFoldDB" id="A0A2P6RKU7"/>
<dbReference type="STRING" id="74649.A0A2P6RKU7"/>
<dbReference type="InterPro" id="IPR031330">
    <property type="entry name" value="Gly_Hdrlase_35_cat"/>
</dbReference>
<comment type="caution">
    <text evidence="5">The sequence shown here is derived from an EMBL/GenBank/DDBJ whole genome shotgun (WGS) entry which is preliminary data.</text>
</comment>